<organism evidence="1">
    <name type="scientific">marine metagenome</name>
    <dbReference type="NCBI Taxonomy" id="408172"/>
    <lineage>
        <taxon>unclassified sequences</taxon>
        <taxon>metagenomes</taxon>
        <taxon>ecological metagenomes</taxon>
    </lineage>
</organism>
<proteinExistence type="predicted"/>
<reference evidence="1" key="1">
    <citation type="submission" date="2018-05" db="EMBL/GenBank/DDBJ databases">
        <authorList>
            <person name="Lanie J.A."/>
            <person name="Ng W.-L."/>
            <person name="Kazmierczak K.M."/>
            <person name="Andrzejewski T.M."/>
            <person name="Davidsen T.M."/>
            <person name="Wayne K.J."/>
            <person name="Tettelin H."/>
            <person name="Glass J.I."/>
            <person name="Rusch D."/>
            <person name="Podicherti R."/>
            <person name="Tsui H.-C.T."/>
            <person name="Winkler M.E."/>
        </authorList>
    </citation>
    <scope>NUCLEOTIDE SEQUENCE</scope>
</reference>
<dbReference type="AlphaFoldDB" id="A0A381S8S9"/>
<evidence type="ECO:0008006" key="2">
    <source>
        <dbReference type="Google" id="ProtNLM"/>
    </source>
</evidence>
<sequence length="185" mass="21439">MAQSKYIQSVIAAAADRPRSTAWYKDKIKEFGKPGAMDLIRDGKRAKKPFYGKLNMFFYNPKHRKTLPYYDTFPLVLPLESYSDGFLGINMHYLPVGLRMRLLDKLVDYSNNTKFDESTRLIVDYSMLKRVTLVKPTIHKYLAGHVTSQFRRIDADEFTVATLLPVQRFKKASAKEVWTDSRGMI</sequence>
<evidence type="ECO:0000313" key="1">
    <source>
        <dbReference type="EMBL" id="SUZ99718.1"/>
    </source>
</evidence>
<protein>
    <recommendedName>
        <fullName evidence="2">DNA end protector protein</fullName>
    </recommendedName>
</protein>
<gene>
    <name evidence="1" type="ORF">METZ01_LOCUS52572</name>
</gene>
<name>A0A381S8S9_9ZZZZ</name>
<dbReference type="EMBL" id="UINC01002731">
    <property type="protein sequence ID" value="SUZ99718.1"/>
    <property type="molecule type" value="Genomic_DNA"/>
</dbReference>
<accession>A0A381S8S9</accession>